<dbReference type="Pfam" id="PF03547">
    <property type="entry name" value="Mem_trans"/>
    <property type="match status" value="1"/>
</dbReference>
<keyword evidence="6 8" id="KW-0472">Membrane</keyword>
<dbReference type="PANTHER" id="PTHR31752">
    <property type="entry name" value="AUXIN EFFLUX CARRIER COMPONENT 1B-RELATED"/>
    <property type="match status" value="1"/>
</dbReference>
<dbReference type="AlphaFoldDB" id="A0ABD2ZV73"/>
<dbReference type="NCBIfam" id="TIGR00946">
    <property type="entry name" value="2a69"/>
    <property type="match status" value="1"/>
</dbReference>
<dbReference type="GO" id="GO:0060918">
    <property type="term" value="P:auxin transport"/>
    <property type="evidence" value="ECO:0007669"/>
    <property type="project" value="UniProtKB-ARBA"/>
</dbReference>
<comment type="caution">
    <text evidence="9">The sequence shown here is derived from an EMBL/GenBank/DDBJ whole genome shotgun (WGS) entry which is preliminary data.</text>
</comment>
<feature type="transmembrane region" description="Helical" evidence="8">
    <location>
        <begin position="69"/>
        <end position="90"/>
    </location>
</feature>
<evidence type="ECO:0000256" key="3">
    <source>
        <dbReference type="ARBA" id="ARBA00022448"/>
    </source>
</evidence>
<dbReference type="PANTHER" id="PTHR31752:SF2">
    <property type="entry name" value="AUXIN EFFLUX CARRIER COMPONENT 5"/>
    <property type="match status" value="1"/>
</dbReference>
<keyword evidence="4 8" id="KW-0812">Transmembrane</keyword>
<accession>A0ABD2ZV73</accession>
<feature type="transmembrane region" description="Helical" evidence="8">
    <location>
        <begin position="245"/>
        <end position="265"/>
    </location>
</feature>
<comment type="subcellular location">
    <subcellularLocation>
        <location evidence="1 8">Membrane</location>
        <topology evidence="1 8">Multi-pass membrane protein</topology>
    </subcellularLocation>
</comment>
<reference evidence="9 10" key="1">
    <citation type="submission" date="2024-11" db="EMBL/GenBank/DDBJ databases">
        <title>A near-complete genome assembly of Cinchona calisaya.</title>
        <authorList>
            <person name="Lian D.C."/>
            <person name="Zhao X.W."/>
            <person name="Wei L."/>
        </authorList>
    </citation>
    <scope>NUCLEOTIDE SEQUENCE [LARGE SCALE GENOMIC DNA]</scope>
    <source>
        <tissue evidence="9">Nenye</tissue>
    </source>
</reference>
<feature type="transmembrane region" description="Helical" evidence="8">
    <location>
        <begin position="45"/>
        <end position="63"/>
    </location>
</feature>
<evidence type="ECO:0000256" key="8">
    <source>
        <dbReference type="RuleBase" id="RU362108"/>
    </source>
</evidence>
<feature type="transmembrane region" description="Helical" evidence="8">
    <location>
        <begin position="277"/>
        <end position="300"/>
    </location>
</feature>
<feature type="transmembrane region" description="Helical" evidence="8">
    <location>
        <begin position="338"/>
        <end position="357"/>
    </location>
</feature>
<keyword evidence="7 8" id="KW-0927">Auxin signaling pathway</keyword>
<keyword evidence="10" id="KW-1185">Reference proteome</keyword>
<dbReference type="InterPro" id="IPR051107">
    <property type="entry name" value="Auxin_Efflux_Carrier"/>
</dbReference>
<keyword evidence="5 8" id="KW-1133">Transmembrane helix</keyword>
<evidence type="ECO:0000256" key="4">
    <source>
        <dbReference type="ARBA" id="ARBA00022692"/>
    </source>
</evidence>
<evidence type="ECO:0000256" key="1">
    <source>
        <dbReference type="ARBA" id="ARBA00004141"/>
    </source>
</evidence>
<dbReference type="GO" id="GO:0016020">
    <property type="term" value="C:membrane"/>
    <property type="evidence" value="ECO:0007669"/>
    <property type="project" value="UniProtKB-SubCell"/>
</dbReference>
<evidence type="ECO:0000256" key="5">
    <source>
        <dbReference type="ARBA" id="ARBA00022989"/>
    </source>
</evidence>
<organism evidence="9 10">
    <name type="scientific">Cinchona calisaya</name>
    <dbReference type="NCBI Taxonomy" id="153742"/>
    <lineage>
        <taxon>Eukaryota</taxon>
        <taxon>Viridiplantae</taxon>
        <taxon>Streptophyta</taxon>
        <taxon>Embryophyta</taxon>
        <taxon>Tracheophyta</taxon>
        <taxon>Spermatophyta</taxon>
        <taxon>Magnoliopsida</taxon>
        <taxon>eudicotyledons</taxon>
        <taxon>Gunneridae</taxon>
        <taxon>Pentapetalae</taxon>
        <taxon>asterids</taxon>
        <taxon>lamiids</taxon>
        <taxon>Gentianales</taxon>
        <taxon>Rubiaceae</taxon>
        <taxon>Cinchonoideae</taxon>
        <taxon>Cinchoneae</taxon>
        <taxon>Cinchona</taxon>
    </lineage>
</organism>
<dbReference type="GO" id="GO:0009734">
    <property type="term" value="P:auxin-activated signaling pathway"/>
    <property type="evidence" value="ECO:0007669"/>
    <property type="project" value="UniProtKB-UniRule"/>
</dbReference>
<evidence type="ECO:0000313" key="9">
    <source>
        <dbReference type="EMBL" id="KAL3523332.1"/>
    </source>
</evidence>
<dbReference type="EMBL" id="JBJUIK010000007">
    <property type="protein sequence ID" value="KAL3523332.1"/>
    <property type="molecule type" value="Genomic_DNA"/>
</dbReference>
<feature type="transmembrane region" description="Helical" evidence="8">
    <location>
        <begin position="102"/>
        <end position="121"/>
    </location>
</feature>
<feature type="transmembrane region" description="Helical" evidence="8">
    <location>
        <begin position="6"/>
        <end position="25"/>
    </location>
</feature>
<comment type="caution">
    <text evidence="8">Lacks conserved residue(s) required for the propagation of feature annotation.</text>
</comment>
<evidence type="ECO:0000256" key="2">
    <source>
        <dbReference type="ARBA" id="ARBA00009177"/>
    </source>
</evidence>
<comment type="function">
    <text evidence="8">May act as a component of the auxin efflux carrier.</text>
</comment>
<comment type="similarity">
    <text evidence="2 8">Belongs to the auxin efflux carrier (TC 2.A.69.1) family.</text>
</comment>
<gene>
    <name evidence="9" type="ORF">ACH5RR_016166</name>
</gene>
<sequence>MIGGDDIYKVVTAMMPLYVALVLGYGSVKWWHMFKPDHCNAINRFNCYFIIPFFTFEFVAHVNPYKMNYRFLSADVIAKSMVGIVLALWANCSKNGNFSWSITTFSLSSLNNSLVIGVPLLKAMYGELGFDLVVQSFVIQSLLWFIALLFLLEMRRARSQILDSQSVNGDAHVSSSVEIEMGRDSEGITSAHVVSESLSFLPVMKIVWVKLAKNPNSYACIIGLIWALLSNRWHFQMPEIIEGSILIMSKAGAGVAMFSMGLFMALQERFIACGVGLTLYGMVLRFVVGPATIAIGSVAMGLHGDVLRIAVIQAALPQSITSFVYAQEYGLHATELSTAVIFGTVASLPLLIGYYAILDILH</sequence>
<evidence type="ECO:0000256" key="6">
    <source>
        <dbReference type="ARBA" id="ARBA00023136"/>
    </source>
</evidence>
<dbReference type="InterPro" id="IPR004776">
    <property type="entry name" value="Mem_transp_PIN-like"/>
</dbReference>
<dbReference type="Proteomes" id="UP001630127">
    <property type="component" value="Unassembled WGS sequence"/>
</dbReference>
<evidence type="ECO:0000256" key="7">
    <source>
        <dbReference type="ARBA" id="ARBA00023294"/>
    </source>
</evidence>
<protein>
    <recommendedName>
        <fullName evidence="8">Auxin efflux carrier component</fullName>
    </recommendedName>
</protein>
<keyword evidence="3 8" id="KW-0813">Transport</keyword>
<feature type="transmembrane region" description="Helical" evidence="8">
    <location>
        <begin position="215"/>
        <end position="233"/>
    </location>
</feature>
<name>A0ABD2ZV73_9GENT</name>
<evidence type="ECO:0000313" key="10">
    <source>
        <dbReference type="Proteomes" id="UP001630127"/>
    </source>
</evidence>
<dbReference type="InterPro" id="IPR014024">
    <property type="entry name" value="Auxin_eff_plant"/>
</dbReference>
<feature type="transmembrane region" description="Helical" evidence="8">
    <location>
        <begin position="133"/>
        <end position="152"/>
    </location>
</feature>
<proteinExistence type="inferred from homology"/>